<dbReference type="InterPro" id="IPR013196">
    <property type="entry name" value="HTH_11"/>
</dbReference>
<sequence>MRADRLLQLVALLRQHQRLSASELARRLEVTPRTVVRDIDALSAAGVPVYAERGRRGGYALLPGYRPAAETLTAEESRALFLAVGGQLSTSLGVDRDFQRALRKLSSGLPEEHARSVGHTLDRVLFDPEGWGRVRPGGPVHLPVTLAAVEQDRRLRIGYRSRGAQQVRTRTIDPWGLVQAAGTWYLIAAHRGSPRTYRLDRIQRLEVLSARGHRPPGLDLAAVWQQLRAAWREREAYPIELRVLRGQADLVIRQLGLALAGEPTRRPDGPEHERVSAEVTSLRGAVGVLLGFGDWLEVLDPPELRALMVEIADQARTIHTDPPHLE</sequence>
<name>A0A255G231_9ACTN</name>
<evidence type="ECO:0000256" key="2">
    <source>
        <dbReference type="ARBA" id="ARBA00023163"/>
    </source>
</evidence>
<keyword evidence="4" id="KW-0238">DNA-binding</keyword>
<dbReference type="EMBL" id="NMVO01000017">
    <property type="protein sequence ID" value="OYO09542.1"/>
    <property type="molecule type" value="Genomic_DNA"/>
</dbReference>
<keyword evidence="5" id="KW-1185">Reference proteome</keyword>
<dbReference type="InterPro" id="IPR001034">
    <property type="entry name" value="DeoR_HTH"/>
</dbReference>
<dbReference type="GO" id="GO:0003700">
    <property type="term" value="F:DNA-binding transcription factor activity"/>
    <property type="evidence" value="ECO:0007669"/>
    <property type="project" value="InterPro"/>
</dbReference>
<dbReference type="SMART" id="SM00420">
    <property type="entry name" value="HTH_DEOR"/>
    <property type="match status" value="1"/>
</dbReference>
<dbReference type="InterPro" id="IPR026881">
    <property type="entry name" value="WYL_dom"/>
</dbReference>
<dbReference type="PANTHER" id="PTHR34580:SF1">
    <property type="entry name" value="PROTEIN PAFC"/>
    <property type="match status" value="1"/>
</dbReference>
<proteinExistence type="predicted"/>
<reference evidence="4 5" key="1">
    <citation type="submission" date="2017-07" db="EMBL/GenBank/DDBJ databases">
        <title>Draft whole genome sequences of clinical Proprionibacteriaceae strains.</title>
        <authorList>
            <person name="Bernier A.-M."/>
            <person name="Bernard K."/>
            <person name="Domingo M.-C."/>
        </authorList>
    </citation>
    <scope>NUCLEOTIDE SEQUENCE [LARGE SCALE GENOMIC DNA]</scope>
    <source>
        <strain evidence="4 5">NML 030167</strain>
    </source>
</reference>
<keyword evidence="1" id="KW-0805">Transcription regulation</keyword>
<dbReference type="Pfam" id="PF25583">
    <property type="entry name" value="WCX"/>
    <property type="match status" value="1"/>
</dbReference>
<evidence type="ECO:0000256" key="1">
    <source>
        <dbReference type="ARBA" id="ARBA00023015"/>
    </source>
</evidence>
<protein>
    <submittedName>
        <fullName evidence="4">DNA-binding transcriptional regulator</fullName>
    </submittedName>
</protein>
<dbReference type="GO" id="GO:0003677">
    <property type="term" value="F:DNA binding"/>
    <property type="evidence" value="ECO:0007669"/>
    <property type="project" value="UniProtKB-KW"/>
</dbReference>
<feature type="domain" description="HTH deoR-type" evidence="3">
    <location>
        <begin position="2"/>
        <end position="57"/>
    </location>
</feature>
<keyword evidence="2" id="KW-0804">Transcription</keyword>
<dbReference type="Gene3D" id="1.10.10.10">
    <property type="entry name" value="Winged helix-like DNA-binding domain superfamily/Winged helix DNA-binding domain"/>
    <property type="match status" value="1"/>
</dbReference>
<dbReference type="InterPro" id="IPR036388">
    <property type="entry name" value="WH-like_DNA-bd_sf"/>
</dbReference>
<evidence type="ECO:0000313" key="5">
    <source>
        <dbReference type="Proteomes" id="UP000215896"/>
    </source>
</evidence>
<evidence type="ECO:0000313" key="4">
    <source>
        <dbReference type="EMBL" id="OYO09542.1"/>
    </source>
</evidence>
<dbReference type="PROSITE" id="PS52050">
    <property type="entry name" value="WYL"/>
    <property type="match status" value="1"/>
</dbReference>
<evidence type="ECO:0000259" key="3">
    <source>
        <dbReference type="PROSITE" id="PS51000"/>
    </source>
</evidence>
<comment type="caution">
    <text evidence="4">The sequence shown here is derived from an EMBL/GenBank/DDBJ whole genome shotgun (WGS) entry which is preliminary data.</text>
</comment>
<dbReference type="SUPFAM" id="SSF46785">
    <property type="entry name" value="Winged helix' DNA-binding domain"/>
    <property type="match status" value="1"/>
</dbReference>
<organism evidence="4 5">
    <name type="scientific">Enemella evansiae</name>
    <dbReference type="NCBI Taxonomy" id="2016499"/>
    <lineage>
        <taxon>Bacteria</taxon>
        <taxon>Bacillati</taxon>
        <taxon>Actinomycetota</taxon>
        <taxon>Actinomycetes</taxon>
        <taxon>Propionibacteriales</taxon>
        <taxon>Propionibacteriaceae</taxon>
        <taxon>Enemella</taxon>
    </lineage>
</organism>
<dbReference type="InterPro" id="IPR028349">
    <property type="entry name" value="PafC-like"/>
</dbReference>
<dbReference type="Proteomes" id="UP000215896">
    <property type="component" value="Unassembled WGS sequence"/>
</dbReference>
<dbReference type="OrthoDB" id="3171994at2"/>
<dbReference type="AlphaFoldDB" id="A0A255G231"/>
<dbReference type="Pfam" id="PF13280">
    <property type="entry name" value="WYL"/>
    <property type="match status" value="1"/>
</dbReference>
<dbReference type="Pfam" id="PF08279">
    <property type="entry name" value="HTH_11"/>
    <property type="match status" value="1"/>
</dbReference>
<dbReference type="RefSeq" id="WP_094406502.1">
    <property type="nucleotide sequence ID" value="NZ_NMVO01000017.1"/>
</dbReference>
<dbReference type="InterPro" id="IPR057727">
    <property type="entry name" value="WCX_dom"/>
</dbReference>
<gene>
    <name evidence="4" type="ORF">CGZ94_17885</name>
</gene>
<dbReference type="PANTHER" id="PTHR34580">
    <property type="match status" value="1"/>
</dbReference>
<dbReference type="PROSITE" id="PS51000">
    <property type="entry name" value="HTH_DEOR_2"/>
    <property type="match status" value="1"/>
</dbReference>
<dbReference type="InterPro" id="IPR051534">
    <property type="entry name" value="CBASS_pafABC_assoc_protein"/>
</dbReference>
<dbReference type="PIRSF" id="PIRSF016838">
    <property type="entry name" value="PafC"/>
    <property type="match status" value="1"/>
</dbReference>
<dbReference type="InterPro" id="IPR036390">
    <property type="entry name" value="WH_DNA-bd_sf"/>
</dbReference>
<accession>A0A255G231</accession>